<feature type="domain" description="Glycosyltransferase family 28 N-terminal" evidence="11">
    <location>
        <begin position="5"/>
        <end position="142"/>
    </location>
</feature>
<dbReference type="PANTHER" id="PTHR21015">
    <property type="entry name" value="UDP-N-ACETYLGLUCOSAMINE--N-ACETYLMURAMYL-(PENTAPEPTIDE) PYROPHOSPHORYL-UNDECAPRENOL N-ACETYLGLUCOSAMINE TRANSFERASE 1"/>
    <property type="match status" value="1"/>
</dbReference>
<keyword evidence="9 10" id="KW-0961">Cell wall biogenesis/degradation</keyword>
<keyword evidence="7 10" id="KW-0472">Membrane</keyword>
<keyword evidence="6 10" id="KW-0573">Peptidoglycan synthesis</keyword>
<reference evidence="13" key="2">
    <citation type="submission" date="2020-09" db="EMBL/GenBank/DDBJ databases">
        <authorList>
            <person name="Sun Q."/>
            <person name="Zhou Y."/>
        </authorList>
    </citation>
    <scope>NUCLEOTIDE SEQUENCE</scope>
    <source>
        <strain evidence="13">CGMCC 1.16548</strain>
    </source>
</reference>
<dbReference type="RefSeq" id="WP_191282156.1">
    <property type="nucleotide sequence ID" value="NZ_BNAI01000001.1"/>
</dbReference>
<accession>A0A8J3GP75</accession>
<dbReference type="InterPro" id="IPR007235">
    <property type="entry name" value="Glyco_trans_28_C"/>
</dbReference>
<dbReference type="GO" id="GO:0071555">
    <property type="term" value="P:cell wall organization"/>
    <property type="evidence" value="ECO:0007669"/>
    <property type="project" value="UniProtKB-KW"/>
</dbReference>
<organism evidence="13 14">
    <name type="scientific">Pseudolysinimonas yzui</name>
    <dbReference type="NCBI Taxonomy" id="2708254"/>
    <lineage>
        <taxon>Bacteria</taxon>
        <taxon>Bacillati</taxon>
        <taxon>Actinomycetota</taxon>
        <taxon>Actinomycetes</taxon>
        <taxon>Micrococcales</taxon>
        <taxon>Microbacteriaceae</taxon>
        <taxon>Pseudolysinimonas</taxon>
    </lineage>
</organism>
<dbReference type="InterPro" id="IPR006009">
    <property type="entry name" value="GlcNAc_MurG"/>
</dbReference>
<dbReference type="HAMAP" id="MF_00033">
    <property type="entry name" value="MurG"/>
    <property type="match status" value="1"/>
</dbReference>
<dbReference type="AlphaFoldDB" id="A0A8J3GP75"/>
<reference evidence="13" key="1">
    <citation type="journal article" date="2014" name="Int. J. Syst. Evol. Microbiol.">
        <title>Complete genome sequence of Corynebacterium casei LMG S-19264T (=DSM 44701T), isolated from a smear-ripened cheese.</title>
        <authorList>
            <consortium name="US DOE Joint Genome Institute (JGI-PGF)"/>
            <person name="Walter F."/>
            <person name="Albersmeier A."/>
            <person name="Kalinowski J."/>
            <person name="Ruckert C."/>
        </authorList>
    </citation>
    <scope>NUCLEOTIDE SEQUENCE</scope>
    <source>
        <strain evidence="13">CGMCC 1.16548</strain>
    </source>
</reference>
<gene>
    <name evidence="10 13" type="primary">murG</name>
    <name evidence="13" type="ORF">GCM10011600_09030</name>
</gene>
<feature type="binding site" evidence="10">
    <location>
        <position position="125"/>
    </location>
    <ligand>
        <name>UDP-N-acetyl-alpha-D-glucosamine</name>
        <dbReference type="ChEBI" id="CHEBI:57705"/>
    </ligand>
</feature>
<evidence type="ECO:0000256" key="10">
    <source>
        <dbReference type="HAMAP-Rule" id="MF_00033"/>
    </source>
</evidence>
<dbReference type="EMBL" id="BNAI01000001">
    <property type="protein sequence ID" value="GHF10125.1"/>
    <property type="molecule type" value="Genomic_DNA"/>
</dbReference>
<feature type="binding site" evidence="10">
    <location>
        <position position="196"/>
    </location>
    <ligand>
        <name>UDP-N-acetyl-alpha-D-glucosamine</name>
        <dbReference type="ChEBI" id="CHEBI:57705"/>
    </ligand>
</feature>
<dbReference type="PANTHER" id="PTHR21015:SF22">
    <property type="entry name" value="GLYCOSYLTRANSFERASE"/>
    <property type="match status" value="1"/>
</dbReference>
<evidence type="ECO:0000259" key="12">
    <source>
        <dbReference type="Pfam" id="PF04101"/>
    </source>
</evidence>
<comment type="pathway">
    <text evidence="10">Cell wall biogenesis; peptidoglycan biosynthesis.</text>
</comment>
<name>A0A8J3GP75_9MICO</name>
<keyword evidence="14" id="KW-1185">Reference proteome</keyword>
<evidence type="ECO:0000256" key="3">
    <source>
        <dbReference type="ARBA" id="ARBA00022676"/>
    </source>
</evidence>
<dbReference type="InterPro" id="IPR004276">
    <property type="entry name" value="GlycoTrans_28_N"/>
</dbReference>
<dbReference type="GO" id="GO:0005975">
    <property type="term" value="P:carbohydrate metabolic process"/>
    <property type="evidence" value="ECO:0007669"/>
    <property type="project" value="InterPro"/>
</dbReference>
<dbReference type="GO" id="GO:0050511">
    <property type="term" value="F:undecaprenyldiphospho-muramoylpentapeptide beta-N-acetylglucosaminyltransferase activity"/>
    <property type="evidence" value="ECO:0007669"/>
    <property type="project" value="UniProtKB-UniRule"/>
</dbReference>
<dbReference type="EC" id="2.4.1.227" evidence="10"/>
<dbReference type="Pfam" id="PF04101">
    <property type="entry name" value="Glyco_tran_28_C"/>
    <property type="match status" value="1"/>
</dbReference>
<dbReference type="SUPFAM" id="SSF53756">
    <property type="entry name" value="UDP-Glycosyltransferase/glycogen phosphorylase"/>
    <property type="match status" value="1"/>
</dbReference>
<feature type="binding site" evidence="10">
    <location>
        <begin position="11"/>
        <end position="13"/>
    </location>
    <ligand>
        <name>UDP-N-acetyl-alpha-D-glucosamine</name>
        <dbReference type="ChEBI" id="CHEBI:57705"/>
    </ligand>
</feature>
<comment type="caution">
    <text evidence="10">Lacks conserved residue(s) required for the propagation of feature annotation.</text>
</comment>
<dbReference type="Proteomes" id="UP000617531">
    <property type="component" value="Unassembled WGS sequence"/>
</dbReference>
<dbReference type="GO" id="GO:0005886">
    <property type="term" value="C:plasma membrane"/>
    <property type="evidence" value="ECO:0007669"/>
    <property type="project" value="UniProtKB-SubCell"/>
</dbReference>
<comment type="function">
    <text evidence="10">Cell wall formation. Catalyzes the transfer of a GlcNAc subunit on undecaprenyl-pyrophosphoryl-MurNAc-pentapeptide (lipid intermediate I) to form undecaprenyl-pyrophosphoryl-MurNAc-(pentapeptide)GlcNAc (lipid intermediate II).</text>
</comment>
<evidence type="ECO:0000256" key="7">
    <source>
        <dbReference type="ARBA" id="ARBA00023136"/>
    </source>
</evidence>
<evidence type="ECO:0000313" key="13">
    <source>
        <dbReference type="EMBL" id="GHF10125.1"/>
    </source>
</evidence>
<comment type="subcellular location">
    <subcellularLocation>
        <location evidence="10">Cell membrane</location>
        <topology evidence="10">Peripheral membrane protein</topology>
        <orientation evidence="10">Cytoplasmic side</orientation>
    </subcellularLocation>
</comment>
<feature type="binding site" evidence="10">
    <location>
        <position position="288"/>
    </location>
    <ligand>
        <name>UDP-N-acetyl-alpha-D-glucosamine</name>
        <dbReference type="ChEBI" id="CHEBI:57705"/>
    </ligand>
</feature>
<dbReference type="UniPathway" id="UPA00219"/>
<feature type="binding site" evidence="10">
    <location>
        <position position="162"/>
    </location>
    <ligand>
        <name>UDP-N-acetyl-alpha-D-glucosamine</name>
        <dbReference type="ChEBI" id="CHEBI:57705"/>
    </ligand>
</feature>
<keyword evidence="1 10" id="KW-1003">Cell membrane</keyword>
<keyword evidence="5 10" id="KW-0133">Cell shape</keyword>
<evidence type="ECO:0000256" key="9">
    <source>
        <dbReference type="ARBA" id="ARBA00023316"/>
    </source>
</evidence>
<evidence type="ECO:0000256" key="4">
    <source>
        <dbReference type="ARBA" id="ARBA00022679"/>
    </source>
</evidence>
<dbReference type="GO" id="GO:0051301">
    <property type="term" value="P:cell division"/>
    <property type="evidence" value="ECO:0007669"/>
    <property type="project" value="UniProtKB-KW"/>
</dbReference>
<dbReference type="NCBIfam" id="TIGR01133">
    <property type="entry name" value="murG"/>
    <property type="match status" value="1"/>
</dbReference>
<keyword evidence="4 10" id="KW-0808">Transferase</keyword>
<dbReference type="CDD" id="cd03785">
    <property type="entry name" value="GT28_MurG"/>
    <property type="match status" value="1"/>
</dbReference>
<keyword evidence="2 10" id="KW-0132">Cell division</keyword>
<evidence type="ECO:0000259" key="11">
    <source>
        <dbReference type="Pfam" id="PF03033"/>
    </source>
</evidence>
<protein>
    <recommendedName>
        <fullName evidence="10">UDP-N-acetylglucosamine--N-acetylmuramyl-(pentapeptide) pyrophosphoryl-undecaprenol N-acetylglucosamine transferase</fullName>
        <ecNumber evidence="10">2.4.1.227</ecNumber>
    </recommendedName>
    <alternativeName>
        <fullName evidence="10">Undecaprenyl-PP-MurNAc-pentapeptide-UDPGlcNAc GlcNAc transferase</fullName>
    </alternativeName>
</protein>
<dbReference type="Pfam" id="PF03033">
    <property type="entry name" value="Glyco_transf_28"/>
    <property type="match status" value="1"/>
</dbReference>
<comment type="similarity">
    <text evidence="10">Belongs to the glycosyltransferase 28 family. MurG subfamily.</text>
</comment>
<keyword evidence="8 10" id="KW-0131">Cell cycle</keyword>
<evidence type="ECO:0000256" key="6">
    <source>
        <dbReference type="ARBA" id="ARBA00022984"/>
    </source>
</evidence>
<dbReference type="GO" id="GO:0008360">
    <property type="term" value="P:regulation of cell shape"/>
    <property type="evidence" value="ECO:0007669"/>
    <property type="project" value="UniProtKB-KW"/>
</dbReference>
<evidence type="ECO:0000256" key="5">
    <source>
        <dbReference type="ARBA" id="ARBA00022960"/>
    </source>
</evidence>
<dbReference type="GO" id="GO:0009252">
    <property type="term" value="P:peptidoglycan biosynthetic process"/>
    <property type="evidence" value="ECO:0007669"/>
    <property type="project" value="UniProtKB-UniRule"/>
</dbReference>
<feature type="domain" description="Glycosyl transferase family 28 C-terminal" evidence="12">
    <location>
        <begin position="189"/>
        <end position="346"/>
    </location>
</feature>
<evidence type="ECO:0000313" key="14">
    <source>
        <dbReference type="Proteomes" id="UP000617531"/>
    </source>
</evidence>
<evidence type="ECO:0000256" key="8">
    <source>
        <dbReference type="ARBA" id="ARBA00023306"/>
    </source>
</evidence>
<evidence type="ECO:0000256" key="2">
    <source>
        <dbReference type="ARBA" id="ARBA00022618"/>
    </source>
</evidence>
<proteinExistence type="inferred from homology"/>
<dbReference type="Gene3D" id="3.40.50.2000">
    <property type="entry name" value="Glycogen Phosphorylase B"/>
    <property type="match status" value="2"/>
</dbReference>
<evidence type="ECO:0000256" key="1">
    <source>
        <dbReference type="ARBA" id="ARBA00022475"/>
    </source>
</evidence>
<comment type="caution">
    <text evidence="13">The sequence shown here is derived from an EMBL/GenBank/DDBJ whole genome shotgun (WGS) entry which is preliminary data.</text>
</comment>
<comment type="catalytic activity">
    <reaction evidence="10">
        <text>di-trans,octa-cis-undecaprenyl diphospho-N-acetyl-alpha-D-muramoyl-L-alanyl-D-glutamyl-meso-2,6-diaminopimeloyl-D-alanyl-D-alanine + UDP-N-acetyl-alpha-D-glucosamine = di-trans,octa-cis-undecaprenyl diphospho-[N-acetyl-alpha-D-glucosaminyl-(1-&gt;4)]-N-acetyl-alpha-D-muramoyl-L-alanyl-D-glutamyl-meso-2,6-diaminopimeloyl-D-alanyl-D-alanine + UDP + H(+)</text>
        <dbReference type="Rhea" id="RHEA:31227"/>
        <dbReference type="ChEBI" id="CHEBI:15378"/>
        <dbReference type="ChEBI" id="CHEBI:57705"/>
        <dbReference type="ChEBI" id="CHEBI:58223"/>
        <dbReference type="ChEBI" id="CHEBI:61387"/>
        <dbReference type="ChEBI" id="CHEBI:61388"/>
        <dbReference type="EC" id="2.4.1.227"/>
    </reaction>
</comment>
<sequence length="360" mass="38165">MTTYLFAGGGTAGHVNPLLATADRLREREPDAVILVLGTAEGLEARLVPERGYELLTVPRLPFPRRPNADALRFPRRWRASVDRVRALLREHRVDVVVGFGGYASAPAYAAARKERLPIAVHEQNARPGIANRLAARWTRHVGVTFTGTPLSHARVVGLPLRAEIERLDRPSARLAGLELFGLDAGAPVLLVTGGSTGALRLNRSVAASVAALLGTGWQVLHITGSRSPVDDPGLAGYRILEYCDRMDLALAVADLAVSRAGAATVCELAAVGIPAVFVPYPVGNGEQALNARGAVDAGGAVLVVDAAFTPEYVERELPALLADRARVADMAARMASVGVRDGADRMVDLVLEARAAGRR</sequence>
<keyword evidence="3 10" id="KW-0328">Glycosyltransferase</keyword>